<accession>A0A7X9IJ52</accession>
<dbReference type="Proteomes" id="UP000524246">
    <property type="component" value="Unassembled WGS sequence"/>
</dbReference>
<organism evidence="1 2">
    <name type="scientific">SAR324 cluster bacterium</name>
    <dbReference type="NCBI Taxonomy" id="2024889"/>
    <lineage>
        <taxon>Bacteria</taxon>
        <taxon>Deltaproteobacteria</taxon>
        <taxon>SAR324 cluster</taxon>
    </lineage>
</organism>
<proteinExistence type="predicted"/>
<feature type="non-terminal residue" evidence="1">
    <location>
        <position position="1"/>
    </location>
</feature>
<dbReference type="EMBL" id="JAAZON010000046">
    <property type="protein sequence ID" value="NMC61767.1"/>
    <property type="molecule type" value="Genomic_DNA"/>
</dbReference>
<dbReference type="AlphaFoldDB" id="A0A7X9IJ52"/>
<comment type="caution">
    <text evidence="1">The sequence shown here is derived from an EMBL/GenBank/DDBJ whole genome shotgun (WGS) entry which is preliminary data.</text>
</comment>
<evidence type="ECO:0000313" key="2">
    <source>
        <dbReference type="Proteomes" id="UP000524246"/>
    </source>
</evidence>
<sequence length="281" mass="32147">IVLPSWKQTSKRILVHELVHALQDQRFNLSDLDKKTCRSTDSCMALAALTEGDAVLIDEEYAKFHRAASGEEDKIETGQDYRCEIPEVLTLQGNFAYGFGKLFVKRQKDMGGNEAINEAFMHPPKSTREILQKNDYSAYKGALFRSEILTVEEAPSSIGRKLLYEDTFGQYTIRLMLARSGNQEKAILAAKGWKGDRLGLFKENGDLVMHWKTSWNTYSDAKEFFDLLRDIYSNQLQIPISHQASYFKVENIGYLSVELRQSQKHVVLKLKRFNFELADAS</sequence>
<evidence type="ECO:0000313" key="1">
    <source>
        <dbReference type="EMBL" id="NMC61767.1"/>
    </source>
</evidence>
<protein>
    <submittedName>
        <fullName evidence="1">Uncharacterized protein</fullName>
    </submittedName>
</protein>
<gene>
    <name evidence="1" type="ORF">GYA55_01220</name>
</gene>
<reference evidence="1 2" key="1">
    <citation type="journal article" date="2020" name="Biotechnol. Biofuels">
        <title>New insights from the biogas microbiome by comprehensive genome-resolved metagenomics of nearly 1600 species originating from multiple anaerobic digesters.</title>
        <authorList>
            <person name="Campanaro S."/>
            <person name="Treu L."/>
            <person name="Rodriguez-R L.M."/>
            <person name="Kovalovszki A."/>
            <person name="Ziels R.M."/>
            <person name="Maus I."/>
            <person name="Zhu X."/>
            <person name="Kougias P.G."/>
            <person name="Basile A."/>
            <person name="Luo G."/>
            <person name="Schluter A."/>
            <person name="Konstantinidis K.T."/>
            <person name="Angelidaki I."/>
        </authorList>
    </citation>
    <scope>NUCLEOTIDE SEQUENCE [LARGE SCALE GENOMIC DNA]</scope>
    <source>
        <strain evidence="1">AS27yjCOA_65</strain>
    </source>
</reference>
<name>A0A7X9IJ52_9DELT</name>